<feature type="domain" description="VTT" evidence="8">
    <location>
        <begin position="34"/>
        <end position="157"/>
    </location>
</feature>
<comment type="caution">
    <text evidence="9">The sequence shown here is derived from an EMBL/GenBank/DDBJ whole genome shotgun (WGS) entry which is preliminary data.</text>
</comment>
<keyword evidence="6 7" id="KW-0472">Membrane</keyword>
<protein>
    <recommendedName>
        <fullName evidence="8">VTT domain-containing protein</fullName>
    </recommendedName>
</protein>
<reference evidence="9 10" key="1">
    <citation type="submission" date="2020-04" db="EMBL/GenBank/DDBJ databases">
        <authorList>
            <person name="Klaysubun C."/>
            <person name="Duangmal K."/>
            <person name="Lipun K."/>
        </authorList>
    </citation>
    <scope>NUCLEOTIDE SEQUENCE [LARGE SCALE GENOMIC DNA]</scope>
    <source>
        <strain evidence="9 10">JCM 11839</strain>
    </source>
</reference>
<dbReference type="InterPro" id="IPR032816">
    <property type="entry name" value="VTT_dom"/>
</dbReference>
<keyword evidence="3" id="KW-1003">Cell membrane</keyword>
<proteinExistence type="inferred from homology"/>
<keyword evidence="10" id="KW-1185">Reference proteome</keyword>
<dbReference type="PANTHER" id="PTHR42709">
    <property type="entry name" value="ALKALINE PHOSPHATASE LIKE PROTEIN"/>
    <property type="match status" value="1"/>
</dbReference>
<sequence>MLEVVAVCDAILHSPWLLPVLVVLIAIDGPFPVLPSETLLMSAASVAFGTHNALAVTGLFVAALIGSVAGDFLVFGLGRSSHRVLARATECEGGLSSWVRRHLLLRPGTVLVGARFVPGGRLVSTAAAGRFGLDVPRFLVGSVASSAAWSVYMLLIGLLLGPITGGSPLLSLLAGAVMAVLTAGLFALVQRVRAYRARRALAAAQHPTEPPLVLVAPR</sequence>
<comment type="similarity">
    <text evidence="2">Belongs to the DedA family.</text>
</comment>
<evidence type="ECO:0000259" key="8">
    <source>
        <dbReference type="Pfam" id="PF09335"/>
    </source>
</evidence>
<evidence type="ECO:0000256" key="1">
    <source>
        <dbReference type="ARBA" id="ARBA00004651"/>
    </source>
</evidence>
<evidence type="ECO:0000256" key="2">
    <source>
        <dbReference type="ARBA" id="ARBA00010792"/>
    </source>
</evidence>
<evidence type="ECO:0000256" key="6">
    <source>
        <dbReference type="ARBA" id="ARBA00023136"/>
    </source>
</evidence>
<organism evidence="9 10">
    <name type="scientific">Pseudonocardia xinjiangensis</name>
    <dbReference type="NCBI Taxonomy" id="75289"/>
    <lineage>
        <taxon>Bacteria</taxon>
        <taxon>Bacillati</taxon>
        <taxon>Actinomycetota</taxon>
        <taxon>Actinomycetes</taxon>
        <taxon>Pseudonocardiales</taxon>
        <taxon>Pseudonocardiaceae</taxon>
        <taxon>Pseudonocardia</taxon>
    </lineage>
</organism>
<dbReference type="EMBL" id="JAAXKY010000191">
    <property type="protein sequence ID" value="NMH82036.1"/>
    <property type="molecule type" value="Genomic_DNA"/>
</dbReference>
<evidence type="ECO:0000313" key="9">
    <source>
        <dbReference type="EMBL" id="NMH82036.1"/>
    </source>
</evidence>
<evidence type="ECO:0000256" key="4">
    <source>
        <dbReference type="ARBA" id="ARBA00022692"/>
    </source>
</evidence>
<evidence type="ECO:0000256" key="3">
    <source>
        <dbReference type="ARBA" id="ARBA00022475"/>
    </source>
</evidence>
<feature type="transmembrane region" description="Helical" evidence="7">
    <location>
        <begin position="169"/>
        <end position="189"/>
    </location>
</feature>
<comment type="subcellular location">
    <subcellularLocation>
        <location evidence="1">Cell membrane</location>
        <topology evidence="1">Multi-pass membrane protein</topology>
    </subcellularLocation>
</comment>
<dbReference type="Proteomes" id="UP001296706">
    <property type="component" value="Unassembled WGS sequence"/>
</dbReference>
<dbReference type="InterPro" id="IPR051311">
    <property type="entry name" value="DedA_domain"/>
</dbReference>
<keyword evidence="4 7" id="KW-0812">Transmembrane</keyword>
<evidence type="ECO:0000256" key="7">
    <source>
        <dbReference type="SAM" id="Phobius"/>
    </source>
</evidence>
<dbReference type="RefSeq" id="WP_169400055.1">
    <property type="nucleotide sequence ID" value="NZ_BAAAJH010000004.1"/>
</dbReference>
<feature type="transmembrane region" description="Helical" evidence="7">
    <location>
        <begin position="54"/>
        <end position="77"/>
    </location>
</feature>
<accession>A0ABX1RNQ1</accession>
<feature type="transmembrane region" description="Helical" evidence="7">
    <location>
        <begin position="16"/>
        <end position="34"/>
    </location>
</feature>
<feature type="transmembrane region" description="Helical" evidence="7">
    <location>
        <begin position="138"/>
        <end position="163"/>
    </location>
</feature>
<name>A0ABX1RNQ1_9PSEU</name>
<dbReference type="PANTHER" id="PTHR42709:SF6">
    <property type="entry name" value="UNDECAPRENYL PHOSPHATE TRANSPORTER A"/>
    <property type="match status" value="1"/>
</dbReference>
<evidence type="ECO:0000256" key="5">
    <source>
        <dbReference type="ARBA" id="ARBA00022989"/>
    </source>
</evidence>
<dbReference type="Pfam" id="PF09335">
    <property type="entry name" value="VTT_dom"/>
    <property type="match status" value="1"/>
</dbReference>
<evidence type="ECO:0000313" key="10">
    <source>
        <dbReference type="Proteomes" id="UP001296706"/>
    </source>
</evidence>
<gene>
    <name evidence="9" type="ORF">HF577_33730</name>
</gene>
<keyword evidence="5 7" id="KW-1133">Transmembrane helix</keyword>